<accession>A0A0C9WYA0</accession>
<evidence type="ECO:0000313" key="3">
    <source>
        <dbReference type="Proteomes" id="UP000054477"/>
    </source>
</evidence>
<dbReference type="Proteomes" id="UP000054477">
    <property type="component" value="Unassembled WGS sequence"/>
</dbReference>
<evidence type="ECO:0000259" key="1">
    <source>
        <dbReference type="SMART" id="SM00225"/>
    </source>
</evidence>
<dbReference type="OrthoDB" id="3893071at2759"/>
<dbReference type="InterPro" id="IPR011333">
    <property type="entry name" value="SKP1/BTB/POZ_sf"/>
</dbReference>
<dbReference type="Gene3D" id="3.30.710.10">
    <property type="entry name" value="Potassium Channel Kv1.1, Chain A"/>
    <property type="match status" value="1"/>
</dbReference>
<feature type="domain" description="BTB" evidence="1">
    <location>
        <begin position="14"/>
        <end position="121"/>
    </location>
</feature>
<dbReference type="AlphaFoldDB" id="A0A0C9WYA0"/>
<dbReference type="SMART" id="SM00225">
    <property type="entry name" value="BTB"/>
    <property type="match status" value="1"/>
</dbReference>
<organism evidence="2 3">
    <name type="scientific">Laccaria amethystina LaAM-08-1</name>
    <dbReference type="NCBI Taxonomy" id="1095629"/>
    <lineage>
        <taxon>Eukaryota</taxon>
        <taxon>Fungi</taxon>
        <taxon>Dikarya</taxon>
        <taxon>Basidiomycota</taxon>
        <taxon>Agaricomycotina</taxon>
        <taxon>Agaricomycetes</taxon>
        <taxon>Agaricomycetidae</taxon>
        <taxon>Agaricales</taxon>
        <taxon>Agaricineae</taxon>
        <taxon>Hydnangiaceae</taxon>
        <taxon>Laccaria</taxon>
    </lineage>
</organism>
<reference evidence="2 3" key="1">
    <citation type="submission" date="2014-04" db="EMBL/GenBank/DDBJ databases">
        <authorList>
            <consortium name="DOE Joint Genome Institute"/>
            <person name="Kuo A."/>
            <person name="Kohler A."/>
            <person name="Nagy L.G."/>
            <person name="Floudas D."/>
            <person name="Copeland A."/>
            <person name="Barry K.W."/>
            <person name="Cichocki N."/>
            <person name="Veneault-Fourrey C."/>
            <person name="LaButti K."/>
            <person name="Lindquist E.A."/>
            <person name="Lipzen A."/>
            <person name="Lundell T."/>
            <person name="Morin E."/>
            <person name="Murat C."/>
            <person name="Sun H."/>
            <person name="Tunlid A."/>
            <person name="Henrissat B."/>
            <person name="Grigoriev I.V."/>
            <person name="Hibbett D.S."/>
            <person name="Martin F."/>
            <person name="Nordberg H.P."/>
            <person name="Cantor M.N."/>
            <person name="Hua S.X."/>
        </authorList>
    </citation>
    <scope>NUCLEOTIDE SEQUENCE [LARGE SCALE GENOMIC DNA]</scope>
    <source>
        <strain evidence="2 3">LaAM-08-1</strain>
    </source>
</reference>
<dbReference type="EMBL" id="KN838566">
    <property type="protein sequence ID" value="KIK04775.1"/>
    <property type="molecule type" value="Genomic_DNA"/>
</dbReference>
<name>A0A0C9WYA0_9AGAR</name>
<dbReference type="InterPro" id="IPR000210">
    <property type="entry name" value="BTB/POZ_dom"/>
</dbReference>
<evidence type="ECO:0000313" key="2">
    <source>
        <dbReference type="EMBL" id="KIK04775.1"/>
    </source>
</evidence>
<gene>
    <name evidence="2" type="ORF">K443DRAFT_675557</name>
</gene>
<proteinExistence type="predicted"/>
<dbReference type="HOGENOM" id="CLU_033082_3_1_1"/>
<reference evidence="3" key="2">
    <citation type="submission" date="2015-01" db="EMBL/GenBank/DDBJ databases">
        <title>Evolutionary Origins and Diversification of the Mycorrhizal Mutualists.</title>
        <authorList>
            <consortium name="DOE Joint Genome Institute"/>
            <consortium name="Mycorrhizal Genomics Consortium"/>
            <person name="Kohler A."/>
            <person name="Kuo A."/>
            <person name="Nagy L.G."/>
            <person name="Floudas D."/>
            <person name="Copeland A."/>
            <person name="Barry K.W."/>
            <person name="Cichocki N."/>
            <person name="Veneault-Fourrey C."/>
            <person name="LaButti K."/>
            <person name="Lindquist E.A."/>
            <person name="Lipzen A."/>
            <person name="Lundell T."/>
            <person name="Morin E."/>
            <person name="Murat C."/>
            <person name="Riley R."/>
            <person name="Ohm R."/>
            <person name="Sun H."/>
            <person name="Tunlid A."/>
            <person name="Henrissat B."/>
            <person name="Grigoriev I.V."/>
            <person name="Hibbett D.S."/>
            <person name="Martin F."/>
        </authorList>
    </citation>
    <scope>NUCLEOTIDE SEQUENCE [LARGE SCALE GENOMIC DNA]</scope>
    <source>
        <strain evidence="3">LaAM-08-1</strain>
    </source>
</reference>
<keyword evidence="3" id="KW-1185">Reference proteome</keyword>
<sequence length="311" mass="35441">MALLRVPDLWYNDGNIVLQAESSLFRVSLGVLAARSPIFEDIQNLPRSQDQEMYDDCPLMVLPDKAEDLANFLRAVYNSGFFEPPPSKTNFDTLAGILRLGTKYDIPYLRQRALLHLDTVISNTLQDHEARQSKRTIPPTNFLVFLIADLVHEMDLKWLLPTVLYLSTLSFEGITIGYMYRGERRWLNSSQQVACVKALRPLIKWHRKDILSFLYWTNVDGCKSSARCNEGRLALLQASSSHTLIDAFGPFADIFKQTVREAFCETCYVASRDAHLAAREALWEALPGLFNLPSWEALRTLREEALRLTGP</sequence>
<protein>
    <recommendedName>
        <fullName evidence="1">BTB domain-containing protein</fullName>
    </recommendedName>
</protein>
<dbReference type="Pfam" id="PF00651">
    <property type="entry name" value="BTB"/>
    <property type="match status" value="1"/>
</dbReference>